<evidence type="ECO:0000256" key="2">
    <source>
        <dbReference type="ARBA" id="ARBA00004141"/>
    </source>
</evidence>
<dbReference type="InterPro" id="IPR004387">
    <property type="entry name" value="Pept_M50_Zn"/>
</dbReference>
<keyword evidence="10 11" id="KW-0472">Membrane</keyword>
<evidence type="ECO:0000256" key="11">
    <source>
        <dbReference type="RuleBase" id="RU362031"/>
    </source>
</evidence>
<dbReference type="GO" id="GO:0046872">
    <property type="term" value="F:metal ion binding"/>
    <property type="evidence" value="ECO:0007669"/>
    <property type="project" value="UniProtKB-KW"/>
</dbReference>
<evidence type="ECO:0000256" key="9">
    <source>
        <dbReference type="ARBA" id="ARBA00023049"/>
    </source>
</evidence>
<dbReference type="EMBL" id="LT907978">
    <property type="protein sequence ID" value="SOB71673.1"/>
    <property type="molecule type" value="Genomic_DNA"/>
</dbReference>
<dbReference type="KEGG" id="ehl:EHLA_0936"/>
<feature type="transmembrane region" description="Helical" evidence="11">
    <location>
        <begin position="260"/>
        <end position="282"/>
    </location>
</feature>
<evidence type="ECO:0000256" key="1">
    <source>
        <dbReference type="ARBA" id="ARBA00001947"/>
    </source>
</evidence>
<comment type="cofactor">
    <cofactor evidence="1 11">
        <name>Zn(2+)</name>
        <dbReference type="ChEBI" id="CHEBI:29105"/>
    </cofactor>
</comment>
<sequence length="345" mass="38010">MLKIILAIVLFSIIVIFHELGHFLLAKKNGICVEEFAIGIGPTIFGKQIGETKYSVKCLPFGGCCVMLGEDDACQDPRAFGSQSPLARFSVIFAGPFFNFILAFVLALFVVGFGGADPAIASEVPTDSGAYEAGIRAGDHIVKLDGSRIYNFREISLFNYMHNDKADVKVTYERDGKRKTVTVTRKKTESGSYAFGISKKESTKEGLWGTVKYSILEVRYQIKSTFLSLKYLITGRFKLNDLSGPVGIVNMIGDTYEQSIVYGIKTVVLSLLNFAIMLSANLGVMNLLPLPALDGGRLVFIIIEMIRRKKVPPEKEGMVHFAGLVLLMALMVIVMANDIKNIFFI</sequence>
<keyword evidence="14" id="KW-1185">Reference proteome</keyword>
<feature type="transmembrane region" description="Helical" evidence="11">
    <location>
        <begin position="318"/>
        <end position="336"/>
    </location>
</feature>
<dbReference type="AlphaFoldDB" id="A0A285PPY5"/>
<dbReference type="SUPFAM" id="SSF50156">
    <property type="entry name" value="PDZ domain-like"/>
    <property type="match status" value="1"/>
</dbReference>
<dbReference type="Pfam" id="PF02163">
    <property type="entry name" value="Peptidase_M50"/>
    <property type="match status" value="1"/>
</dbReference>
<dbReference type="CDD" id="cd06163">
    <property type="entry name" value="S2P-M50_PDZ_RseP-like"/>
    <property type="match status" value="1"/>
</dbReference>
<evidence type="ECO:0000313" key="13">
    <source>
        <dbReference type="EMBL" id="SOB71673.1"/>
    </source>
</evidence>
<dbReference type="NCBIfam" id="TIGR00054">
    <property type="entry name" value="RIP metalloprotease RseP"/>
    <property type="match status" value="1"/>
</dbReference>
<gene>
    <name evidence="13" type="ORF">EHLA_0936</name>
</gene>
<keyword evidence="4" id="KW-0645">Protease</keyword>
<dbReference type="Gene3D" id="2.30.42.10">
    <property type="match status" value="1"/>
</dbReference>
<name>A0A285PPY5_9FIRM</name>
<evidence type="ECO:0000256" key="4">
    <source>
        <dbReference type="ARBA" id="ARBA00022670"/>
    </source>
</evidence>
<evidence type="ECO:0000313" key="14">
    <source>
        <dbReference type="Proteomes" id="UP000217549"/>
    </source>
</evidence>
<dbReference type="GO" id="GO:0006508">
    <property type="term" value="P:proteolysis"/>
    <property type="evidence" value="ECO:0007669"/>
    <property type="project" value="UniProtKB-KW"/>
</dbReference>
<evidence type="ECO:0000256" key="6">
    <source>
        <dbReference type="ARBA" id="ARBA00022801"/>
    </source>
</evidence>
<evidence type="ECO:0000256" key="8">
    <source>
        <dbReference type="ARBA" id="ARBA00022989"/>
    </source>
</evidence>
<dbReference type="Proteomes" id="UP000217549">
    <property type="component" value="Chromosome I"/>
</dbReference>
<comment type="subcellular location">
    <subcellularLocation>
        <location evidence="2">Membrane</location>
        <topology evidence="2">Multi-pass membrane protein</topology>
    </subcellularLocation>
</comment>
<dbReference type="RefSeq" id="WP_173854264.1">
    <property type="nucleotide sequence ID" value="NZ_LT907978.1"/>
</dbReference>
<dbReference type="InterPro" id="IPR036034">
    <property type="entry name" value="PDZ_sf"/>
</dbReference>
<dbReference type="InterPro" id="IPR008915">
    <property type="entry name" value="Peptidase_M50"/>
</dbReference>
<keyword evidence="6 11" id="KW-0378">Hydrolase</keyword>
<keyword evidence="5 11" id="KW-0812">Transmembrane</keyword>
<comment type="similarity">
    <text evidence="3 11">Belongs to the peptidase M50B family.</text>
</comment>
<keyword evidence="11" id="KW-0479">Metal-binding</keyword>
<feature type="domain" description="Peptidase M50" evidence="12">
    <location>
        <begin position="7"/>
        <end position="330"/>
    </location>
</feature>
<keyword evidence="9 11" id="KW-0482">Metalloprotease</keyword>
<evidence type="ECO:0000259" key="12">
    <source>
        <dbReference type="Pfam" id="PF02163"/>
    </source>
</evidence>
<evidence type="ECO:0000256" key="7">
    <source>
        <dbReference type="ARBA" id="ARBA00022833"/>
    </source>
</evidence>
<evidence type="ECO:0000256" key="5">
    <source>
        <dbReference type="ARBA" id="ARBA00022692"/>
    </source>
</evidence>
<dbReference type="EC" id="3.4.24.-" evidence="11"/>
<dbReference type="PANTHER" id="PTHR42837">
    <property type="entry name" value="REGULATOR OF SIGMA-E PROTEASE RSEP"/>
    <property type="match status" value="1"/>
</dbReference>
<accession>A0A285PPY5</accession>
<proteinExistence type="inferred from homology"/>
<dbReference type="STRING" id="39488.ERS852450_02184"/>
<reference evidence="14" key="1">
    <citation type="submission" date="2017-09" db="EMBL/GenBank/DDBJ databases">
        <authorList>
            <person name="Shetty A S."/>
        </authorList>
    </citation>
    <scope>NUCLEOTIDE SEQUENCE [LARGE SCALE GENOMIC DNA]</scope>
</reference>
<dbReference type="PANTHER" id="PTHR42837:SF2">
    <property type="entry name" value="MEMBRANE METALLOPROTEASE ARASP2, CHLOROPLASTIC-RELATED"/>
    <property type="match status" value="1"/>
</dbReference>
<organism evidence="13 14">
    <name type="scientific">Anaerobutyricum hallii</name>
    <dbReference type="NCBI Taxonomy" id="39488"/>
    <lineage>
        <taxon>Bacteria</taxon>
        <taxon>Bacillati</taxon>
        <taxon>Bacillota</taxon>
        <taxon>Clostridia</taxon>
        <taxon>Lachnospirales</taxon>
        <taxon>Lachnospiraceae</taxon>
        <taxon>Anaerobutyricum</taxon>
    </lineage>
</organism>
<evidence type="ECO:0000256" key="3">
    <source>
        <dbReference type="ARBA" id="ARBA00007931"/>
    </source>
</evidence>
<dbReference type="GO" id="GO:0004222">
    <property type="term" value="F:metalloendopeptidase activity"/>
    <property type="evidence" value="ECO:0007669"/>
    <property type="project" value="InterPro"/>
</dbReference>
<keyword evidence="7 11" id="KW-0862">Zinc</keyword>
<keyword evidence="8 11" id="KW-1133">Transmembrane helix</keyword>
<dbReference type="GO" id="GO:0016020">
    <property type="term" value="C:membrane"/>
    <property type="evidence" value="ECO:0007669"/>
    <property type="project" value="UniProtKB-SubCell"/>
</dbReference>
<feature type="transmembrane region" description="Helical" evidence="11">
    <location>
        <begin position="91"/>
        <end position="113"/>
    </location>
</feature>
<protein>
    <recommendedName>
        <fullName evidence="11">Zinc metalloprotease</fullName>
        <ecNumber evidence="11">3.4.24.-</ecNumber>
    </recommendedName>
</protein>
<evidence type="ECO:0000256" key="10">
    <source>
        <dbReference type="ARBA" id="ARBA00023136"/>
    </source>
</evidence>